<dbReference type="EMBL" id="FQXR01000018">
    <property type="protein sequence ID" value="SHI17861.1"/>
    <property type="molecule type" value="Genomic_DNA"/>
</dbReference>
<sequence length="106" mass="12529">MINKIVMDALKNIGVPVSFQTYGGKKDPYITFFTYLDKGEQFADDGEVITGYYVQIDIWSKKDYTQVSKEVHERMLAANFIKKGFYDLYEDDLKIYHKVMRFFKEV</sequence>
<gene>
    <name evidence="1" type="ORF">SAMN02745180_02619</name>
</gene>
<dbReference type="Proteomes" id="UP000184389">
    <property type="component" value="Unassembled WGS sequence"/>
</dbReference>
<dbReference type="OrthoDB" id="2454603at2"/>
<accession>A0A1M5Z0Z5</accession>
<dbReference type="AlphaFoldDB" id="A0A1M5Z0Z5"/>
<dbReference type="RefSeq" id="WP_072745239.1">
    <property type="nucleotide sequence ID" value="NZ_FQXR01000018.1"/>
</dbReference>
<organism evidence="1 2">
    <name type="scientific">Sporanaerobacter acetigenes DSM 13106</name>
    <dbReference type="NCBI Taxonomy" id="1123281"/>
    <lineage>
        <taxon>Bacteria</taxon>
        <taxon>Bacillati</taxon>
        <taxon>Bacillota</taxon>
        <taxon>Tissierellia</taxon>
        <taxon>Tissierellales</taxon>
        <taxon>Sporanaerobacteraceae</taxon>
        <taxon>Sporanaerobacter</taxon>
    </lineage>
</organism>
<keyword evidence="2" id="KW-1185">Reference proteome</keyword>
<evidence type="ECO:0000313" key="2">
    <source>
        <dbReference type="Proteomes" id="UP000184389"/>
    </source>
</evidence>
<protein>
    <submittedName>
        <fullName evidence="1">Uncharacterized protein</fullName>
    </submittedName>
</protein>
<proteinExistence type="predicted"/>
<evidence type="ECO:0000313" key="1">
    <source>
        <dbReference type="EMBL" id="SHI17861.1"/>
    </source>
</evidence>
<reference evidence="1 2" key="1">
    <citation type="submission" date="2016-11" db="EMBL/GenBank/DDBJ databases">
        <authorList>
            <person name="Jaros S."/>
            <person name="Januszkiewicz K."/>
            <person name="Wedrychowicz H."/>
        </authorList>
    </citation>
    <scope>NUCLEOTIDE SEQUENCE [LARGE SCALE GENOMIC DNA]</scope>
    <source>
        <strain evidence="1 2">DSM 13106</strain>
    </source>
</reference>
<dbReference type="STRING" id="1123281.SAMN02745180_02619"/>
<name>A0A1M5Z0Z5_9FIRM</name>